<evidence type="ECO:0000313" key="2">
    <source>
        <dbReference type="Proteomes" id="UP000000435"/>
    </source>
</evidence>
<evidence type="ECO:0000313" key="1">
    <source>
        <dbReference type="EMBL" id="AAZ68762.1"/>
    </source>
</evidence>
<dbReference type="EMBL" id="CP000107">
    <property type="protein sequence ID" value="AAZ68762.1"/>
    <property type="molecule type" value="Genomic_DNA"/>
</dbReference>
<sequence length="165" mass="18485">MCIVMLMLLLLIAMCQCCISMRTLDGKFESEAMAEQRIQELVDENQNLVLENRELSAACKSANGKLSELLLQMKNLLLSAETQSEKILNDLALDNQANLCTKKAVQCGVLKIRQGIFDIVHNNREEQRRNIELGGNTPSKIPVSKLRMQSLSTLQSENKVQSCCN</sequence>
<accession>A0ACA6AWM6</accession>
<reference evidence="2" key="1">
    <citation type="journal article" date="2006" name="J. Bacteriol.">
        <title>The genome of the obligately intracellular bacterium Ehrlichia canis reveals themes of complex membrane structure and immune evasion strategies.</title>
        <authorList>
            <person name="Mavromatis K."/>
            <person name="Doyle C.K."/>
            <person name="Lykidis A."/>
            <person name="Ivanova N."/>
            <person name="Francino M.P."/>
            <person name="Chain P."/>
            <person name="Shin M."/>
            <person name="Malfatti S."/>
            <person name="Larimer F."/>
            <person name="Copeland A."/>
            <person name="Detter J.C."/>
            <person name="Land M."/>
            <person name="Richardson P.M."/>
            <person name="Yu X.J."/>
            <person name="Walker D.H."/>
            <person name="McBride J.W."/>
            <person name="Kyrpides N.C."/>
        </authorList>
    </citation>
    <scope>NUCLEOTIDE SEQUENCE [LARGE SCALE GENOMIC DNA]</scope>
    <source>
        <strain evidence="2">Jake</strain>
    </source>
</reference>
<organism evidence="1 2">
    <name type="scientific">Ehrlichia canis (strain Jake)</name>
    <dbReference type="NCBI Taxonomy" id="269484"/>
    <lineage>
        <taxon>Bacteria</taxon>
        <taxon>Pseudomonadati</taxon>
        <taxon>Pseudomonadota</taxon>
        <taxon>Alphaproteobacteria</taxon>
        <taxon>Rickettsiales</taxon>
        <taxon>Anaplasmataceae</taxon>
        <taxon>Ehrlichia</taxon>
    </lineage>
</organism>
<dbReference type="Proteomes" id="UP000000435">
    <property type="component" value="Chromosome"/>
</dbReference>
<keyword evidence="2" id="KW-1185">Reference proteome</keyword>
<name>A0ACA6AWM6_EHRCJ</name>
<protein>
    <submittedName>
        <fullName evidence="1">Uncharacterized protein</fullName>
    </submittedName>
</protein>
<gene>
    <name evidence="1" type="ordered locus">Ecaj_0730</name>
</gene>
<proteinExistence type="predicted"/>